<keyword evidence="2" id="KW-0472">Membrane</keyword>
<feature type="transmembrane region" description="Helical" evidence="2">
    <location>
        <begin position="343"/>
        <end position="362"/>
    </location>
</feature>
<comment type="caution">
    <text evidence="3">The sequence shown here is derived from an EMBL/GenBank/DDBJ whole genome shotgun (WGS) entry which is preliminary data.</text>
</comment>
<dbReference type="PANTHER" id="PTHR23526">
    <property type="entry name" value="INTEGRAL MEMBRANE TRANSPORT PROTEIN-RELATED"/>
    <property type="match status" value="1"/>
</dbReference>
<dbReference type="PANTHER" id="PTHR23526:SF2">
    <property type="entry name" value="MAJOR FACILITATOR SUPERFAMILY (MFS) PROFILE DOMAIN-CONTAINING PROTEIN"/>
    <property type="match status" value="1"/>
</dbReference>
<evidence type="ECO:0000313" key="4">
    <source>
        <dbReference type="Proteomes" id="UP000249377"/>
    </source>
</evidence>
<dbReference type="RefSeq" id="WP_112333405.1">
    <property type="nucleotide sequence ID" value="NZ_QLYR01000010.1"/>
</dbReference>
<dbReference type="SUPFAM" id="SSF103473">
    <property type="entry name" value="MFS general substrate transporter"/>
    <property type="match status" value="1"/>
</dbReference>
<dbReference type="AlphaFoldDB" id="A0A328UGT0"/>
<dbReference type="Proteomes" id="UP000249377">
    <property type="component" value="Unassembled WGS sequence"/>
</dbReference>
<feature type="transmembrane region" description="Helical" evidence="2">
    <location>
        <begin position="128"/>
        <end position="149"/>
    </location>
</feature>
<gene>
    <name evidence="3" type="ORF">DPQ25_11925</name>
</gene>
<sequence length="444" mass="49022">MALTRKLHNGAIQMCASAHIYGQETAPRSRRNIMLSSLVYNVVFNIINGTYLTGFCLAMGADANYVNIIVVIMSICNMFQLVSPLIFERLKQRKKLIILLRAAAHAINLLVIPLIAMSGLAVETLLPVIGVLFGAAQLINALIAPGLQVWHIGCIPEEKRLGYFSLFSVLNCIITYGSLFLAGIFADILVRSLGDHYALPTLRLVFLMLAALDILFLTRIHEYPNPPSAKPSLRQILRCIPACPAYMKIIGIAALWNFVANVPSQYYTTYLLDNLNLSYTFINSVNLFNIVAVILLTPLWKKLIQRKGLRGTLFLALLFYAPHALGLSLVGTETVFLYPLSSLYGIVFSVGFTLCFTLVPYIDLPHENRTVYMALYNTCCALAALLGVLAGRLIYTLFGSMAPIILFGTEIAPARLLVIGFSLFLFLAAFLSRAMLKKQPESTA</sequence>
<evidence type="ECO:0008006" key="5">
    <source>
        <dbReference type="Google" id="ProtNLM"/>
    </source>
</evidence>
<evidence type="ECO:0000256" key="1">
    <source>
        <dbReference type="ARBA" id="ARBA00004651"/>
    </source>
</evidence>
<accession>A0A328UGT0</accession>
<organism evidence="3 4">
    <name type="scientific">Hydrogeniiclostridium mannosilyticum</name>
    <dbReference type="NCBI Taxonomy" id="2764322"/>
    <lineage>
        <taxon>Bacteria</taxon>
        <taxon>Bacillati</taxon>
        <taxon>Bacillota</taxon>
        <taxon>Clostridia</taxon>
        <taxon>Eubacteriales</taxon>
        <taxon>Acutalibacteraceae</taxon>
        <taxon>Hydrogeniiclostridium</taxon>
    </lineage>
</organism>
<name>A0A328UGT0_9FIRM</name>
<feature type="transmembrane region" description="Helical" evidence="2">
    <location>
        <begin position="415"/>
        <end position="436"/>
    </location>
</feature>
<dbReference type="Pfam" id="PF07690">
    <property type="entry name" value="MFS_1"/>
    <property type="match status" value="1"/>
</dbReference>
<evidence type="ECO:0000256" key="2">
    <source>
        <dbReference type="SAM" id="Phobius"/>
    </source>
</evidence>
<evidence type="ECO:0000313" key="3">
    <source>
        <dbReference type="EMBL" id="RAQ22664.1"/>
    </source>
</evidence>
<dbReference type="GO" id="GO:0005886">
    <property type="term" value="C:plasma membrane"/>
    <property type="evidence" value="ECO:0007669"/>
    <property type="project" value="UniProtKB-SubCell"/>
</dbReference>
<dbReference type="GO" id="GO:0022857">
    <property type="term" value="F:transmembrane transporter activity"/>
    <property type="evidence" value="ECO:0007669"/>
    <property type="project" value="InterPro"/>
</dbReference>
<proteinExistence type="predicted"/>
<dbReference type="InterPro" id="IPR011701">
    <property type="entry name" value="MFS"/>
</dbReference>
<feature type="transmembrane region" description="Helical" evidence="2">
    <location>
        <begin position="374"/>
        <end position="395"/>
    </location>
</feature>
<dbReference type="Gene3D" id="1.20.1250.20">
    <property type="entry name" value="MFS general substrate transporter like domains"/>
    <property type="match status" value="1"/>
</dbReference>
<feature type="transmembrane region" description="Helical" evidence="2">
    <location>
        <begin position="161"/>
        <end position="185"/>
    </location>
</feature>
<feature type="transmembrane region" description="Helical" evidence="2">
    <location>
        <begin position="279"/>
        <end position="300"/>
    </location>
</feature>
<feature type="transmembrane region" description="Helical" evidence="2">
    <location>
        <begin position="66"/>
        <end position="87"/>
    </location>
</feature>
<dbReference type="InterPro" id="IPR052528">
    <property type="entry name" value="Sugar_transport-like"/>
</dbReference>
<dbReference type="InterPro" id="IPR036259">
    <property type="entry name" value="MFS_trans_sf"/>
</dbReference>
<feature type="transmembrane region" description="Helical" evidence="2">
    <location>
        <begin position="197"/>
        <end position="218"/>
    </location>
</feature>
<comment type="subcellular location">
    <subcellularLocation>
        <location evidence="1">Cell membrane</location>
        <topology evidence="1">Multi-pass membrane protein</topology>
    </subcellularLocation>
</comment>
<feature type="transmembrane region" description="Helical" evidence="2">
    <location>
        <begin position="38"/>
        <end position="60"/>
    </location>
</feature>
<dbReference type="EMBL" id="QLYR01000010">
    <property type="protein sequence ID" value="RAQ22664.1"/>
    <property type="molecule type" value="Genomic_DNA"/>
</dbReference>
<protein>
    <recommendedName>
        <fullName evidence="5">MFS transporter</fullName>
    </recommendedName>
</protein>
<keyword evidence="4" id="KW-1185">Reference proteome</keyword>
<keyword evidence="2" id="KW-0812">Transmembrane</keyword>
<feature type="transmembrane region" description="Helical" evidence="2">
    <location>
        <begin position="239"/>
        <end position="259"/>
    </location>
</feature>
<feature type="transmembrane region" description="Helical" evidence="2">
    <location>
        <begin position="99"/>
        <end position="122"/>
    </location>
</feature>
<keyword evidence="2" id="KW-1133">Transmembrane helix</keyword>
<feature type="transmembrane region" description="Helical" evidence="2">
    <location>
        <begin position="312"/>
        <end position="331"/>
    </location>
</feature>
<reference evidence="3 4" key="1">
    <citation type="submission" date="2018-06" db="EMBL/GenBank/DDBJ databases">
        <title>Noncontiguous genome sequence of Ruminococcaceae bacterium ASD2818.</title>
        <authorList>
            <person name="Chaplin A.V."/>
            <person name="Sokolova S.R."/>
            <person name="Kochetkova T.O."/>
            <person name="Goltsov A.Y."/>
            <person name="Trofimov D.Y."/>
            <person name="Efimov B.A."/>
        </authorList>
    </citation>
    <scope>NUCLEOTIDE SEQUENCE [LARGE SCALE GENOMIC DNA]</scope>
    <source>
        <strain evidence="3 4">ASD2818</strain>
    </source>
</reference>